<dbReference type="GO" id="GO:0005929">
    <property type="term" value="C:cilium"/>
    <property type="evidence" value="ECO:0007669"/>
    <property type="project" value="TreeGrafter"/>
</dbReference>
<comment type="subcellular location">
    <subcellularLocation>
        <location evidence="1">Cytoplasm</location>
        <location evidence="1">Cytoskeleton</location>
        <location evidence="1">Flagellum axoneme</location>
    </subcellularLocation>
</comment>
<evidence type="ECO:0000256" key="5">
    <source>
        <dbReference type="ARBA" id="ARBA00022846"/>
    </source>
</evidence>
<dbReference type="InterPro" id="IPR009290">
    <property type="entry name" value="Radial_spoke_3"/>
</dbReference>
<keyword evidence="12" id="KW-1185">Reference proteome</keyword>
<keyword evidence="9" id="KW-0175">Coiled coil</keyword>
<accession>A0AAU9JB48</accession>
<keyword evidence="6" id="KW-0969">Cilium</keyword>
<evidence type="ECO:0000256" key="2">
    <source>
        <dbReference type="ARBA" id="ARBA00006737"/>
    </source>
</evidence>
<sequence>MATLAGDYQFSSEPRAVKGRNIKYRESEQSSEPVKIMWDKRIVRGNTYAAMIVPSNAPQEAEKTQKSFKKAEEKQSSEEIDSDINTPDPVEGRQNIDVQTENLPEELSDKPKNFKIETQTDYLIDRPPTPLYTPKKIGEDVVTQVEDGELFDFNLEVAPILEVLIGKSLEQGRMEVLEEEEVEAMRKHQREFEQKRNVKLIEVQKLEAEELRKRDEAERRKVQARTRKEQLQFAHKKYMARILAKKYLNRFGNNATTYLLDSEVFSDPILVAFHDQLIPWLSVESLQSLLEENVIVELLDKIQEESNNMLVKQHKSTVDQEYTKRKEAKENEIRTQQENEARKQRRAEQRIIRQKEREIAALRTKIEEKIVNTGIVVDNASLQIYSDIDGRQTTNIIGTPGGLFGELLQFFSAVEELTEFALTQEQINLLFDDYLLNCLKAPSVIYSNIKADQLAEFIKTFGKPSLTHQNIHLAGDDIKNKILAYLQNINNSIPRTTLTLFWQHPQEFQIREGLYEGLLAAFFSPLVLKDVDAAHPNPLRQKVEIRPNELPEEGKEIALVRIRIPKRISEPRIGEEVLEPGSPKEEISNRAIMINPNSNSDDISVFVVHQAAQRLIRADLCQWIRSVKGFENVDAEKLKIILEERAKNREAKLISMICPDIPVFDFEFN</sequence>
<evidence type="ECO:0000256" key="1">
    <source>
        <dbReference type="ARBA" id="ARBA00004611"/>
    </source>
</evidence>
<evidence type="ECO:0000256" key="3">
    <source>
        <dbReference type="ARBA" id="ARBA00022490"/>
    </source>
</evidence>
<comment type="similarity">
    <text evidence="2">Belongs to the flagellar radial spoke RSP3 family.</text>
</comment>
<organism evidence="11 12">
    <name type="scientific">Blepharisma stoltei</name>
    <dbReference type="NCBI Taxonomy" id="1481888"/>
    <lineage>
        <taxon>Eukaryota</taxon>
        <taxon>Sar</taxon>
        <taxon>Alveolata</taxon>
        <taxon>Ciliophora</taxon>
        <taxon>Postciliodesmatophora</taxon>
        <taxon>Heterotrichea</taxon>
        <taxon>Heterotrichida</taxon>
        <taxon>Blepharismidae</taxon>
        <taxon>Blepharisma</taxon>
    </lineage>
</organism>
<dbReference type="EMBL" id="CAJZBQ010000033">
    <property type="protein sequence ID" value="CAG9322983.1"/>
    <property type="molecule type" value="Genomic_DNA"/>
</dbReference>
<proteinExistence type="inferred from homology"/>
<comment type="caution">
    <text evidence="11">The sequence shown here is derived from an EMBL/GenBank/DDBJ whole genome shotgun (WGS) entry which is preliminary data.</text>
</comment>
<keyword evidence="3" id="KW-0963">Cytoplasm</keyword>
<feature type="compositionally biased region" description="Basic and acidic residues" evidence="10">
    <location>
        <begin position="60"/>
        <end position="77"/>
    </location>
</feature>
<feature type="coiled-coil region" evidence="9">
    <location>
        <begin position="189"/>
        <end position="234"/>
    </location>
</feature>
<dbReference type="Proteomes" id="UP001162131">
    <property type="component" value="Unassembled WGS sequence"/>
</dbReference>
<keyword evidence="8" id="KW-0966">Cell projection</keyword>
<dbReference type="PANTHER" id="PTHR21648">
    <property type="entry name" value="FLAGELLAR RADIAL SPOKE PROTEIN 3"/>
    <property type="match status" value="1"/>
</dbReference>
<evidence type="ECO:0000313" key="11">
    <source>
        <dbReference type="EMBL" id="CAG9322983.1"/>
    </source>
</evidence>
<keyword evidence="5" id="KW-0282">Flagellum</keyword>
<evidence type="ECO:0000256" key="4">
    <source>
        <dbReference type="ARBA" id="ARBA00022553"/>
    </source>
</evidence>
<evidence type="ECO:0008006" key="13">
    <source>
        <dbReference type="Google" id="ProtNLM"/>
    </source>
</evidence>
<evidence type="ECO:0000256" key="6">
    <source>
        <dbReference type="ARBA" id="ARBA00023069"/>
    </source>
</evidence>
<feature type="region of interest" description="Disordered" evidence="10">
    <location>
        <begin position="54"/>
        <end position="95"/>
    </location>
</feature>
<gene>
    <name evidence="11" type="ORF">BSTOLATCC_MIC32888</name>
</gene>
<evidence type="ECO:0000313" key="12">
    <source>
        <dbReference type="Proteomes" id="UP001162131"/>
    </source>
</evidence>
<reference evidence="11" key="1">
    <citation type="submission" date="2021-09" db="EMBL/GenBank/DDBJ databases">
        <authorList>
            <consortium name="AG Swart"/>
            <person name="Singh M."/>
            <person name="Singh A."/>
            <person name="Seah K."/>
            <person name="Emmerich C."/>
        </authorList>
    </citation>
    <scope>NUCLEOTIDE SEQUENCE</scope>
    <source>
        <strain evidence="11">ATCC30299</strain>
    </source>
</reference>
<dbReference type="Pfam" id="PF06098">
    <property type="entry name" value="Radial_spoke_3"/>
    <property type="match status" value="1"/>
</dbReference>
<evidence type="ECO:0000256" key="7">
    <source>
        <dbReference type="ARBA" id="ARBA00023212"/>
    </source>
</evidence>
<keyword evidence="7" id="KW-0206">Cytoskeleton</keyword>
<keyword evidence="4" id="KW-0597">Phosphoprotein</keyword>
<evidence type="ECO:0000256" key="9">
    <source>
        <dbReference type="SAM" id="Coils"/>
    </source>
</evidence>
<feature type="region of interest" description="Disordered" evidence="10">
    <location>
        <begin position="321"/>
        <end position="347"/>
    </location>
</feature>
<evidence type="ECO:0000256" key="8">
    <source>
        <dbReference type="ARBA" id="ARBA00023273"/>
    </source>
</evidence>
<evidence type="ECO:0000256" key="10">
    <source>
        <dbReference type="SAM" id="MobiDB-lite"/>
    </source>
</evidence>
<dbReference type="PANTHER" id="PTHR21648:SF0">
    <property type="entry name" value="RADIAL SPOKE HEAD PROTEIN 3 HOMOLOG"/>
    <property type="match status" value="1"/>
</dbReference>
<name>A0AAU9JB48_9CILI</name>
<dbReference type="AlphaFoldDB" id="A0AAU9JB48"/>
<protein>
    <recommendedName>
        <fullName evidence="13">Radial spoke protein 3</fullName>
    </recommendedName>
</protein>